<organism evidence="1 2">
    <name type="scientific">Mycolicibacterium agri</name>
    <name type="common">Mycobacterium agri</name>
    <dbReference type="NCBI Taxonomy" id="36811"/>
    <lineage>
        <taxon>Bacteria</taxon>
        <taxon>Bacillati</taxon>
        <taxon>Actinomycetota</taxon>
        <taxon>Actinomycetes</taxon>
        <taxon>Mycobacteriales</taxon>
        <taxon>Mycobacteriaceae</taxon>
        <taxon>Mycolicibacterium</taxon>
    </lineage>
</organism>
<dbReference type="AlphaFoldDB" id="A0A7I9VZE5"/>
<dbReference type="EMBL" id="BLKS01000001">
    <property type="protein sequence ID" value="GFG50579.1"/>
    <property type="molecule type" value="Genomic_DNA"/>
</dbReference>
<name>A0A7I9VZE5_MYCAG</name>
<reference evidence="1 2" key="1">
    <citation type="journal article" date="2019" name="Emerg. Microbes Infect.">
        <title>Comprehensive subspecies identification of 175 nontuberculous mycobacteria species based on 7547 genomic profiles.</title>
        <authorList>
            <person name="Matsumoto Y."/>
            <person name="Kinjo T."/>
            <person name="Motooka D."/>
            <person name="Nabeya D."/>
            <person name="Jung N."/>
            <person name="Uechi K."/>
            <person name="Horii T."/>
            <person name="Iida T."/>
            <person name="Fujita J."/>
            <person name="Nakamura S."/>
        </authorList>
    </citation>
    <scope>NUCLEOTIDE SEQUENCE [LARGE SCALE GENOMIC DNA]</scope>
    <source>
        <strain evidence="1 2">JCM 6377</strain>
    </source>
</reference>
<comment type="caution">
    <text evidence="1">The sequence shown here is derived from an EMBL/GenBank/DDBJ whole genome shotgun (WGS) entry which is preliminary data.</text>
</comment>
<sequence>MRPGIQEQFVGPLEGYADQLPLVDVAGEQRKVTVGMLPEETIIQSRRTG</sequence>
<gene>
    <name evidence="1" type="ORF">MAGR_20200</name>
</gene>
<proteinExistence type="predicted"/>
<dbReference type="RefSeq" id="WP_371871001.1">
    <property type="nucleotide sequence ID" value="NZ_BLKS01000001.1"/>
</dbReference>
<protein>
    <submittedName>
        <fullName evidence="1">Uncharacterized protein</fullName>
    </submittedName>
</protein>
<evidence type="ECO:0000313" key="1">
    <source>
        <dbReference type="EMBL" id="GFG50579.1"/>
    </source>
</evidence>
<dbReference type="Proteomes" id="UP000465302">
    <property type="component" value="Unassembled WGS sequence"/>
</dbReference>
<accession>A0A7I9VZE5</accession>
<evidence type="ECO:0000313" key="2">
    <source>
        <dbReference type="Proteomes" id="UP000465302"/>
    </source>
</evidence>